<dbReference type="HAMAP" id="MF_00222">
    <property type="entry name" value="Shikimate_DH_AroE"/>
    <property type="match status" value="1"/>
</dbReference>
<comment type="catalytic activity">
    <reaction evidence="7 8">
        <text>shikimate + NADP(+) = 3-dehydroshikimate + NADPH + H(+)</text>
        <dbReference type="Rhea" id="RHEA:17737"/>
        <dbReference type="ChEBI" id="CHEBI:15378"/>
        <dbReference type="ChEBI" id="CHEBI:16630"/>
        <dbReference type="ChEBI" id="CHEBI:36208"/>
        <dbReference type="ChEBI" id="CHEBI:57783"/>
        <dbReference type="ChEBI" id="CHEBI:58349"/>
        <dbReference type="EC" id="1.1.1.25"/>
    </reaction>
</comment>
<evidence type="ECO:0000256" key="5">
    <source>
        <dbReference type="ARBA" id="ARBA00023002"/>
    </source>
</evidence>
<accession>A0A1M6PL52</accession>
<comment type="pathway">
    <text evidence="1 8">Metabolic intermediate biosynthesis; chorismate biosynthesis; chorismate from D-erythrose 4-phosphate and phosphoenolpyruvate: step 4/7.</text>
</comment>
<dbReference type="Pfam" id="PF08501">
    <property type="entry name" value="Shikimate_dh_N"/>
    <property type="match status" value="1"/>
</dbReference>
<dbReference type="GO" id="GO:0005829">
    <property type="term" value="C:cytosol"/>
    <property type="evidence" value="ECO:0007669"/>
    <property type="project" value="TreeGrafter"/>
</dbReference>
<dbReference type="Proteomes" id="UP000184465">
    <property type="component" value="Unassembled WGS sequence"/>
</dbReference>
<keyword evidence="5 8" id="KW-0560">Oxidoreductase</keyword>
<dbReference type="EMBL" id="FRAG01000025">
    <property type="protein sequence ID" value="SHK08712.1"/>
    <property type="molecule type" value="Genomic_DNA"/>
</dbReference>
<dbReference type="CDD" id="cd01065">
    <property type="entry name" value="NAD_bind_Shikimate_DH"/>
    <property type="match status" value="1"/>
</dbReference>
<dbReference type="Gene3D" id="3.40.50.720">
    <property type="entry name" value="NAD(P)-binding Rossmann-like Domain"/>
    <property type="match status" value="1"/>
</dbReference>
<dbReference type="InterPro" id="IPR022893">
    <property type="entry name" value="Shikimate_DH_fam"/>
</dbReference>
<proteinExistence type="inferred from homology"/>
<dbReference type="RefSeq" id="WP_330390487.1">
    <property type="nucleotide sequence ID" value="NZ_FRAG01000025.1"/>
</dbReference>
<feature type="binding site" evidence="8">
    <location>
        <position position="240"/>
    </location>
    <ligand>
        <name>shikimate</name>
        <dbReference type="ChEBI" id="CHEBI:36208"/>
    </ligand>
</feature>
<evidence type="ECO:0000256" key="2">
    <source>
        <dbReference type="ARBA" id="ARBA00012962"/>
    </source>
</evidence>
<dbReference type="InterPro" id="IPR006151">
    <property type="entry name" value="Shikm_DH/Glu-tRNA_Rdtase"/>
</dbReference>
<feature type="binding site" evidence="8">
    <location>
        <position position="86"/>
    </location>
    <ligand>
        <name>shikimate</name>
        <dbReference type="ChEBI" id="CHEBI:36208"/>
    </ligand>
</feature>
<reference evidence="11 12" key="1">
    <citation type="submission" date="2016-11" db="EMBL/GenBank/DDBJ databases">
        <authorList>
            <person name="Jaros S."/>
            <person name="Januszkiewicz K."/>
            <person name="Wedrychowicz H."/>
        </authorList>
    </citation>
    <scope>NUCLEOTIDE SEQUENCE [LARGE SCALE GENOMIC DNA]</scope>
    <source>
        <strain evidence="11 12">DSM 15212</strain>
    </source>
</reference>
<dbReference type="GO" id="GO:0050661">
    <property type="term" value="F:NADP binding"/>
    <property type="evidence" value="ECO:0007669"/>
    <property type="project" value="InterPro"/>
</dbReference>
<dbReference type="AlphaFoldDB" id="A0A1M6PL52"/>
<feature type="binding site" evidence="8">
    <location>
        <position position="61"/>
    </location>
    <ligand>
        <name>shikimate</name>
        <dbReference type="ChEBI" id="CHEBI:36208"/>
    </ligand>
</feature>
<dbReference type="GO" id="GO:0008652">
    <property type="term" value="P:amino acid biosynthetic process"/>
    <property type="evidence" value="ECO:0007669"/>
    <property type="project" value="UniProtKB-KW"/>
</dbReference>
<evidence type="ECO:0000256" key="1">
    <source>
        <dbReference type="ARBA" id="ARBA00004871"/>
    </source>
</evidence>
<feature type="domain" description="Quinate/shikimate 5-dehydrogenase/glutamyl-tRNA reductase" evidence="9">
    <location>
        <begin position="113"/>
        <end position="184"/>
    </location>
</feature>
<evidence type="ECO:0000256" key="4">
    <source>
        <dbReference type="ARBA" id="ARBA00022857"/>
    </source>
</evidence>
<comment type="caution">
    <text evidence="8">Lacks conserved residue(s) required for the propagation of feature annotation.</text>
</comment>
<feature type="binding site" evidence="8">
    <location>
        <begin position="14"/>
        <end position="16"/>
    </location>
    <ligand>
        <name>shikimate</name>
        <dbReference type="ChEBI" id="CHEBI:36208"/>
    </ligand>
</feature>
<dbReference type="UniPathway" id="UPA00053">
    <property type="reaction ID" value="UER00087"/>
</dbReference>
<feature type="active site" description="Proton acceptor" evidence="8">
    <location>
        <position position="65"/>
    </location>
</feature>
<keyword evidence="3 8" id="KW-0028">Amino-acid biosynthesis</keyword>
<protein>
    <recommendedName>
        <fullName evidence="2 8">Shikimate dehydrogenase (NADP(+))</fullName>
        <shortName evidence="8">SDH</shortName>
        <ecNumber evidence="2 8">1.1.1.25</ecNumber>
    </recommendedName>
</protein>
<comment type="subunit">
    <text evidence="8">Homodimer.</text>
</comment>
<feature type="binding site" evidence="8">
    <location>
        <position position="212"/>
    </location>
    <ligand>
        <name>shikimate</name>
        <dbReference type="ChEBI" id="CHEBI:36208"/>
    </ligand>
</feature>
<dbReference type="GO" id="GO:0009423">
    <property type="term" value="P:chorismate biosynthetic process"/>
    <property type="evidence" value="ECO:0007669"/>
    <property type="project" value="UniProtKB-UniRule"/>
</dbReference>
<gene>
    <name evidence="8" type="primary">aroE</name>
    <name evidence="11" type="ORF">SAMN02745912_02195</name>
</gene>
<dbReference type="STRING" id="1121301.SAMN02745912_02195"/>
<feature type="binding site" evidence="8">
    <location>
        <position position="233"/>
    </location>
    <ligand>
        <name>NADP(+)</name>
        <dbReference type="ChEBI" id="CHEBI:58349"/>
    </ligand>
</feature>
<dbReference type="SUPFAM" id="SSF51735">
    <property type="entry name" value="NAD(P)-binding Rossmann-fold domains"/>
    <property type="match status" value="1"/>
</dbReference>
<feature type="domain" description="Shikimate dehydrogenase substrate binding N-terminal" evidence="10">
    <location>
        <begin position="6"/>
        <end position="88"/>
    </location>
</feature>
<dbReference type="GO" id="GO:0019632">
    <property type="term" value="P:shikimate metabolic process"/>
    <property type="evidence" value="ECO:0007669"/>
    <property type="project" value="InterPro"/>
</dbReference>
<feature type="binding site" evidence="8">
    <location>
        <position position="210"/>
    </location>
    <ligand>
        <name>NADP(+)</name>
        <dbReference type="ChEBI" id="CHEBI:58349"/>
    </ligand>
</feature>
<sequence length="275" mass="31013">MGLFGLIGEKLKHSFSPAIHSIIFRELNIEGYYNLFEVKKGDLKDAIYGLKALGIRGVNVTIPYKIDIIKYLDNISDEAERIGAVNTICFRDNKAIGYNTDYFGFGIMLDEFNIDIRGKNSVILGTGGASKSVMQYLLDKGIGDITFASRDISKAKEKFKNHRAISYNDIKSLNKKDIIINCTPCGMYPNVENCPVSKKDISKFHTAIDLIYNPRETLFLKYAKEEGIKTVNGLYMLVGQAVKAQELWNDIKISSGAIDRIYDRIREGDRKKVKI</sequence>
<dbReference type="GO" id="GO:0009073">
    <property type="term" value="P:aromatic amino acid family biosynthetic process"/>
    <property type="evidence" value="ECO:0007669"/>
    <property type="project" value="UniProtKB-KW"/>
</dbReference>
<keyword evidence="4 8" id="KW-0521">NADP</keyword>
<dbReference type="InterPro" id="IPR046346">
    <property type="entry name" value="Aminoacid_DH-like_N_sf"/>
</dbReference>
<evidence type="ECO:0000313" key="12">
    <source>
        <dbReference type="Proteomes" id="UP000184465"/>
    </source>
</evidence>
<evidence type="ECO:0000256" key="7">
    <source>
        <dbReference type="ARBA" id="ARBA00049442"/>
    </source>
</evidence>
<dbReference type="PANTHER" id="PTHR21089:SF1">
    <property type="entry name" value="BIFUNCTIONAL 3-DEHYDROQUINATE DEHYDRATASE_SHIKIMATE DEHYDROGENASE, CHLOROPLASTIC"/>
    <property type="match status" value="1"/>
</dbReference>
<evidence type="ECO:0000259" key="9">
    <source>
        <dbReference type="Pfam" id="PF01488"/>
    </source>
</evidence>
<evidence type="ECO:0000259" key="10">
    <source>
        <dbReference type="Pfam" id="PF08501"/>
    </source>
</evidence>
<dbReference type="InterPro" id="IPR011342">
    <property type="entry name" value="Shikimate_DH"/>
</dbReference>
<keyword evidence="12" id="KW-1185">Reference proteome</keyword>
<evidence type="ECO:0000313" key="11">
    <source>
        <dbReference type="EMBL" id="SHK08712.1"/>
    </source>
</evidence>
<dbReference type="InterPro" id="IPR036291">
    <property type="entry name" value="NAD(P)-bd_dom_sf"/>
</dbReference>
<dbReference type="NCBIfam" id="TIGR00507">
    <property type="entry name" value="aroE"/>
    <property type="match status" value="1"/>
</dbReference>
<dbReference type="GO" id="GO:0004764">
    <property type="term" value="F:shikimate 3-dehydrogenase (NADP+) activity"/>
    <property type="evidence" value="ECO:0007669"/>
    <property type="project" value="UniProtKB-UniRule"/>
</dbReference>
<dbReference type="Gene3D" id="3.40.50.10860">
    <property type="entry name" value="Leucine Dehydrogenase, chain A, domain 1"/>
    <property type="match status" value="1"/>
</dbReference>
<dbReference type="Pfam" id="PF01488">
    <property type="entry name" value="Shikimate_DH"/>
    <property type="match status" value="1"/>
</dbReference>
<evidence type="ECO:0000256" key="6">
    <source>
        <dbReference type="ARBA" id="ARBA00023141"/>
    </source>
</evidence>
<dbReference type="EC" id="1.1.1.25" evidence="2 8"/>
<keyword evidence="6 8" id="KW-0057">Aromatic amino acid biosynthesis</keyword>
<comment type="similarity">
    <text evidence="8">Belongs to the shikimate dehydrogenase family.</text>
</comment>
<feature type="binding site" evidence="8">
    <location>
        <position position="101"/>
    </location>
    <ligand>
        <name>shikimate</name>
        <dbReference type="ChEBI" id="CHEBI:36208"/>
    </ligand>
</feature>
<dbReference type="PANTHER" id="PTHR21089">
    <property type="entry name" value="SHIKIMATE DEHYDROGENASE"/>
    <property type="match status" value="1"/>
</dbReference>
<name>A0A1M6PL52_PARC5</name>
<organism evidence="11 12">
    <name type="scientific">Paramaledivibacter caminithermalis (strain DSM 15212 / CIP 107654 / DViRD3)</name>
    <name type="common">Clostridium caminithermale</name>
    <dbReference type="NCBI Taxonomy" id="1121301"/>
    <lineage>
        <taxon>Bacteria</taxon>
        <taxon>Bacillati</taxon>
        <taxon>Bacillota</taxon>
        <taxon>Clostridia</taxon>
        <taxon>Peptostreptococcales</taxon>
        <taxon>Caminicellaceae</taxon>
        <taxon>Paramaledivibacter</taxon>
    </lineage>
</organism>
<dbReference type="SUPFAM" id="SSF53223">
    <property type="entry name" value="Aminoacid dehydrogenase-like, N-terminal domain"/>
    <property type="match status" value="1"/>
</dbReference>
<dbReference type="InterPro" id="IPR013708">
    <property type="entry name" value="Shikimate_DH-bd_N"/>
</dbReference>
<evidence type="ECO:0000256" key="8">
    <source>
        <dbReference type="HAMAP-Rule" id="MF_00222"/>
    </source>
</evidence>
<comment type="function">
    <text evidence="8">Involved in the biosynthesis of the chorismate, which leads to the biosynthesis of aromatic amino acids. Catalyzes the reversible NADPH linked reduction of 3-dehydroshikimate (DHSA) to yield shikimate (SA).</text>
</comment>
<evidence type="ECO:0000256" key="3">
    <source>
        <dbReference type="ARBA" id="ARBA00022605"/>
    </source>
</evidence>
<feature type="binding site" evidence="8">
    <location>
        <position position="77"/>
    </location>
    <ligand>
        <name>NADP(+)</name>
        <dbReference type="ChEBI" id="CHEBI:58349"/>
    </ligand>
</feature>